<sequence>MDAHDDLANLFRQVGAIRDSYREFAVAELPTALPADPPAPAVVIDTVPARVRPIDAARHLPALASAGLA</sequence>
<name>A0A4Q7LJP1_9BURK</name>
<dbReference type="RefSeq" id="WP_130481904.1">
    <property type="nucleotide sequence ID" value="NZ_SGWV01000009.1"/>
</dbReference>
<proteinExistence type="predicted"/>
<reference evidence="1 2" key="1">
    <citation type="submission" date="2019-02" db="EMBL/GenBank/DDBJ databases">
        <title>Genomic Encyclopedia of Type Strains, Phase IV (KMG-IV): sequencing the most valuable type-strain genomes for metagenomic binning, comparative biology and taxonomic classification.</title>
        <authorList>
            <person name="Goeker M."/>
        </authorList>
    </citation>
    <scope>NUCLEOTIDE SEQUENCE [LARGE SCALE GENOMIC DNA]</scope>
    <source>
        <strain evidence="1 2">DSM 10617</strain>
    </source>
</reference>
<dbReference type="EMBL" id="SGWV01000009">
    <property type="protein sequence ID" value="RZS54564.1"/>
    <property type="molecule type" value="Genomic_DNA"/>
</dbReference>
<dbReference type="AlphaFoldDB" id="A0A4Q7LJP1"/>
<gene>
    <name evidence="1" type="ORF">EV685_2041</name>
</gene>
<evidence type="ECO:0000313" key="1">
    <source>
        <dbReference type="EMBL" id="RZS54564.1"/>
    </source>
</evidence>
<organism evidence="1 2">
    <name type="scientific">Sphaerotilus mobilis</name>
    <dbReference type="NCBI Taxonomy" id="47994"/>
    <lineage>
        <taxon>Bacteria</taxon>
        <taxon>Pseudomonadati</taxon>
        <taxon>Pseudomonadota</taxon>
        <taxon>Betaproteobacteria</taxon>
        <taxon>Burkholderiales</taxon>
        <taxon>Sphaerotilaceae</taxon>
        <taxon>Sphaerotilus</taxon>
    </lineage>
</organism>
<protein>
    <submittedName>
        <fullName evidence="1">Uncharacterized protein</fullName>
    </submittedName>
</protein>
<keyword evidence="2" id="KW-1185">Reference proteome</keyword>
<accession>A0A4Q7LJP1</accession>
<dbReference type="Proteomes" id="UP000293433">
    <property type="component" value="Unassembled WGS sequence"/>
</dbReference>
<comment type="caution">
    <text evidence="1">The sequence shown here is derived from an EMBL/GenBank/DDBJ whole genome shotgun (WGS) entry which is preliminary data.</text>
</comment>
<evidence type="ECO:0000313" key="2">
    <source>
        <dbReference type="Proteomes" id="UP000293433"/>
    </source>
</evidence>